<reference evidence="1 2" key="1">
    <citation type="submission" date="2018-09" db="EMBL/GenBank/DDBJ databases">
        <title>Genomic Encyclopedia of Archaeal and Bacterial Type Strains, Phase II (KMG-II): from individual species to whole genera.</title>
        <authorList>
            <person name="Goeker M."/>
        </authorList>
    </citation>
    <scope>NUCLEOTIDE SEQUENCE [LARGE SCALE GENOMIC DNA]</scope>
    <source>
        <strain evidence="1 2">DSM 17008</strain>
    </source>
</reference>
<dbReference type="AlphaFoldDB" id="A0A419UX79"/>
<gene>
    <name evidence="1" type="ORF">ATL39_3157</name>
</gene>
<name>A0A419UX79_9BACL</name>
<proteinExistence type="predicted"/>
<keyword evidence="2" id="KW-1185">Reference proteome</keyword>
<dbReference type="EMBL" id="RAPK01000011">
    <property type="protein sequence ID" value="RKD69730.1"/>
    <property type="molecule type" value="Genomic_DNA"/>
</dbReference>
<evidence type="ECO:0000313" key="1">
    <source>
        <dbReference type="EMBL" id="RKD69730.1"/>
    </source>
</evidence>
<dbReference type="Proteomes" id="UP000285120">
    <property type="component" value="Unassembled WGS sequence"/>
</dbReference>
<evidence type="ECO:0000313" key="2">
    <source>
        <dbReference type="Proteomes" id="UP000285120"/>
    </source>
</evidence>
<organism evidence="1 2">
    <name type="scientific">Sinobaca qinghaiensis</name>
    <dbReference type="NCBI Taxonomy" id="342944"/>
    <lineage>
        <taxon>Bacteria</taxon>
        <taxon>Bacillati</taxon>
        <taxon>Bacillota</taxon>
        <taxon>Bacilli</taxon>
        <taxon>Bacillales</taxon>
        <taxon>Sporolactobacillaceae</taxon>
        <taxon>Sinobaca</taxon>
    </lineage>
</organism>
<comment type="caution">
    <text evidence="1">The sequence shown here is derived from an EMBL/GenBank/DDBJ whole genome shotgun (WGS) entry which is preliminary data.</text>
</comment>
<accession>A0A419UX79</accession>
<sequence length="33" mass="3728">MKNCTIISILLVIASLVGYRLISESIDDTKDFR</sequence>
<protein>
    <submittedName>
        <fullName evidence="1">Uncharacterized protein</fullName>
    </submittedName>
</protein>